<dbReference type="AlphaFoldDB" id="A0A5D4RYF4"/>
<sequence length="82" mass="9659">MTEFLRRLKQSVIKSLSMVIALVGVLIFTMFIAVVTIVLPMWLLSFVIDKYAALWIFALPLILMSGEIYKWFNWQFLEPFKK</sequence>
<dbReference type="EMBL" id="VTEQ01000001">
    <property type="protein sequence ID" value="TYS56367.1"/>
    <property type="molecule type" value="Genomic_DNA"/>
</dbReference>
<gene>
    <name evidence="2" type="ORF">FZC83_01995</name>
</gene>
<evidence type="ECO:0000313" key="2">
    <source>
        <dbReference type="EMBL" id="TYS56367.1"/>
    </source>
</evidence>
<feature type="transmembrane region" description="Helical" evidence="1">
    <location>
        <begin position="12"/>
        <end position="39"/>
    </location>
</feature>
<protein>
    <submittedName>
        <fullName evidence="2">Uncharacterized protein</fullName>
    </submittedName>
</protein>
<proteinExistence type="predicted"/>
<evidence type="ECO:0000313" key="3">
    <source>
        <dbReference type="Proteomes" id="UP000322997"/>
    </source>
</evidence>
<reference evidence="2 3" key="1">
    <citation type="submission" date="2019-08" db="EMBL/GenBank/DDBJ databases">
        <title>Bacillus genomes from the desert of Cuatro Cienegas, Coahuila.</title>
        <authorList>
            <person name="Olmedo-Alvarez G."/>
        </authorList>
    </citation>
    <scope>NUCLEOTIDE SEQUENCE [LARGE SCALE GENOMIC DNA]</scope>
    <source>
        <strain evidence="2 3">CH108_3D</strain>
    </source>
</reference>
<keyword evidence="1" id="KW-0812">Transmembrane</keyword>
<feature type="transmembrane region" description="Helical" evidence="1">
    <location>
        <begin position="51"/>
        <end position="72"/>
    </location>
</feature>
<dbReference type="Proteomes" id="UP000322997">
    <property type="component" value="Unassembled WGS sequence"/>
</dbReference>
<organism evidence="2 3">
    <name type="scientific">Rossellomorea marisflavi</name>
    <dbReference type="NCBI Taxonomy" id="189381"/>
    <lineage>
        <taxon>Bacteria</taxon>
        <taxon>Bacillati</taxon>
        <taxon>Bacillota</taxon>
        <taxon>Bacilli</taxon>
        <taxon>Bacillales</taxon>
        <taxon>Bacillaceae</taxon>
        <taxon>Rossellomorea</taxon>
    </lineage>
</organism>
<accession>A0A5D4RYF4</accession>
<comment type="caution">
    <text evidence="2">The sequence shown here is derived from an EMBL/GenBank/DDBJ whole genome shotgun (WGS) entry which is preliminary data.</text>
</comment>
<name>A0A5D4RYF4_9BACI</name>
<dbReference type="RefSeq" id="WP_148984401.1">
    <property type="nucleotide sequence ID" value="NZ_JBNILK010000001.1"/>
</dbReference>
<keyword evidence="1" id="KW-0472">Membrane</keyword>
<keyword evidence="1" id="KW-1133">Transmembrane helix</keyword>
<evidence type="ECO:0000256" key="1">
    <source>
        <dbReference type="SAM" id="Phobius"/>
    </source>
</evidence>